<dbReference type="PANTHER" id="PTHR43244">
    <property type="match status" value="1"/>
</dbReference>
<dbReference type="InterPro" id="IPR019910">
    <property type="entry name" value="Lucif-like_OxRdtase_MSMEG_4879"/>
</dbReference>
<organism evidence="2 3">
    <name type="scientific">Mycobacterium paraterrae</name>
    <dbReference type="NCBI Taxonomy" id="577492"/>
    <lineage>
        <taxon>Bacteria</taxon>
        <taxon>Bacillati</taxon>
        <taxon>Actinomycetota</taxon>
        <taxon>Actinomycetes</taxon>
        <taxon>Mycobacteriales</taxon>
        <taxon>Mycobacteriaceae</taxon>
        <taxon>Mycobacterium</taxon>
    </lineage>
</organism>
<dbReference type="CDD" id="cd01097">
    <property type="entry name" value="Tetrahydromethanopterin_reductase"/>
    <property type="match status" value="1"/>
</dbReference>
<evidence type="ECO:0000259" key="1">
    <source>
        <dbReference type="Pfam" id="PF00296"/>
    </source>
</evidence>
<accession>A0ABY3VVX9</accession>
<dbReference type="InterPro" id="IPR036661">
    <property type="entry name" value="Luciferase-like_sf"/>
</dbReference>
<dbReference type="InterPro" id="IPR011251">
    <property type="entry name" value="Luciferase-like_dom"/>
</dbReference>
<sequence length="305" mass="31803">MSAGVLLIPRPGAANLVDDVLDQARRAHELGVRKVWLAQQLSYDAISLAGLVGAAIPGLAVGTSVVPINPRHPLIVAQLAQTAQAATHGNFNLGLGLGARVIERPAFGSDWPRVITRLREHLTILRSVFDGGSVDFHGSEISASPTWPVQVAGGTPIPVYVAAMGPKALRVTGELADGTIPYLAGPRTIGEFIVPTIAKAAADAGRPAPQVITAVPVLVSSDIDKANAIAAQQLSFYESIPSYRNVIAREGVDSITDLAAIGSAKSVVQKLKSYQDAGATELTLSPLDRADTADHEALWSLAATL</sequence>
<feature type="domain" description="Luciferase-like" evidence="1">
    <location>
        <begin position="16"/>
        <end position="280"/>
    </location>
</feature>
<dbReference type="Proteomes" id="UP001055336">
    <property type="component" value="Chromosome"/>
</dbReference>
<evidence type="ECO:0000313" key="2">
    <source>
        <dbReference type="EMBL" id="UMB71343.1"/>
    </source>
</evidence>
<protein>
    <submittedName>
        <fullName evidence="2">LLM class F420-dependent oxidoreductase</fullName>
    </submittedName>
</protein>
<keyword evidence="3" id="KW-1185">Reference proteome</keyword>
<gene>
    <name evidence="2" type="ORF">MKK62_08895</name>
</gene>
<dbReference type="SUPFAM" id="SSF51679">
    <property type="entry name" value="Bacterial luciferase-like"/>
    <property type="match status" value="1"/>
</dbReference>
<dbReference type="InterPro" id="IPR050564">
    <property type="entry name" value="F420-G6PD/mer"/>
</dbReference>
<name>A0ABY3VVX9_9MYCO</name>
<dbReference type="NCBIfam" id="TIGR03564">
    <property type="entry name" value="F420_MSMEG_4879"/>
    <property type="match status" value="1"/>
</dbReference>
<evidence type="ECO:0000313" key="3">
    <source>
        <dbReference type="Proteomes" id="UP001055336"/>
    </source>
</evidence>
<dbReference type="EMBL" id="CP092488">
    <property type="protein sequence ID" value="UMB71343.1"/>
    <property type="molecule type" value="Genomic_DNA"/>
</dbReference>
<proteinExistence type="predicted"/>
<dbReference type="Gene3D" id="3.20.20.30">
    <property type="entry name" value="Luciferase-like domain"/>
    <property type="match status" value="1"/>
</dbReference>
<dbReference type="PANTHER" id="PTHR43244:SF2">
    <property type="entry name" value="CONSERVED HYPOTHETICAL ALANINE AND PROLINE-RICH PROTEIN"/>
    <property type="match status" value="1"/>
</dbReference>
<dbReference type="RefSeq" id="WP_240263094.1">
    <property type="nucleotide sequence ID" value="NZ_CP092488.2"/>
</dbReference>
<dbReference type="Pfam" id="PF00296">
    <property type="entry name" value="Bac_luciferase"/>
    <property type="match status" value="1"/>
</dbReference>
<reference evidence="2" key="1">
    <citation type="submission" date="2022-08" db="EMBL/GenBank/DDBJ databases">
        <title>Whole genome sequencing of non-tuberculosis mycobacteria type-strains.</title>
        <authorList>
            <person name="Igarashi Y."/>
            <person name="Osugi A."/>
            <person name="Mitarai S."/>
        </authorList>
    </citation>
    <scope>NUCLEOTIDE SEQUENCE</scope>
    <source>
        <strain evidence="2">DSM 45127</strain>
    </source>
</reference>